<organism evidence="3 4">
    <name type="scientific">Streptomyces olivaceiscleroticus</name>
    <dbReference type="NCBI Taxonomy" id="68245"/>
    <lineage>
        <taxon>Bacteria</taxon>
        <taxon>Bacillati</taxon>
        <taxon>Actinomycetota</taxon>
        <taxon>Actinomycetes</taxon>
        <taxon>Kitasatosporales</taxon>
        <taxon>Streptomycetaceae</taxon>
        <taxon>Streptomyces</taxon>
    </lineage>
</organism>
<name>A0ABP3K0G3_9ACTN</name>
<feature type="transmembrane region" description="Helical" evidence="2">
    <location>
        <begin position="213"/>
        <end position="232"/>
    </location>
</feature>
<dbReference type="RefSeq" id="WP_346096025.1">
    <property type="nucleotide sequence ID" value="NZ_BAAABY010000026.1"/>
</dbReference>
<evidence type="ECO:0000313" key="4">
    <source>
        <dbReference type="Proteomes" id="UP001500909"/>
    </source>
</evidence>
<proteinExistence type="predicted"/>
<evidence type="ECO:0000256" key="1">
    <source>
        <dbReference type="SAM" id="MobiDB-lite"/>
    </source>
</evidence>
<comment type="caution">
    <text evidence="3">The sequence shown here is derived from an EMBL/GenBank/DDBJ whole genome shotgun (WGS) entry which is preliminary data.</text>
</comment>
<keyword evidence="4" id="KW-1185">Reference proteome</keyword>
<reference evidence="4" key="1">
    <citation type="journal article" date="2019" name="Int. J. Syst. Evol. Microbiol.">
        <title>The Global Catalogue of Microorganisms (GCM) 10K type strain sequencing project: providing services to taxonomists for standard genome sequencing and annotation.</title>
        <authorList>
            <consortium name="The Broad Institute Genomics Platform"/>
            <consortium name="The Broad Institute Genome Sequencing Center for Infectious Disease"/>
            <person name="Wu L."/>
            <person name="Ma J."/>
        </authorList>
    </citation>
    <scope>NUCLEOTIDE SEQUENCE [LARGE SCALE GENOMIC DNA]</scope>
    <source>
        <strain evidence="4">JCM 4805</strain>
    </source>
</reference>
<protein>
    <recommendedName>
        <fullName evidence="5">Integral membrane protein</fullName>
    </recommendedName>
</protein>
<keyword evidence="2" id="KW-1133">Transmembrane helix</keyword>
<dbReference type="Proteomes" id="UP001500909">
    <property type="component" value="Unassembled WGS sequence"/>
</dbReference>
<sequence length="325" mass="33947">MAASAPARTGAPTAPGTPTRHRPRAALATVLLVLGCLLAPPALTAGWARAELTDTARYTATTAPLSRDPAVQRNMVTAISNGVMRRVDLSPLVDAAPPAQRPAIRERFTRGVRDFVATQIRGVVTSRSFPALWNRVNGTTHASLVTALSSSGERTVELDLQPVVDRARARLAHTVPAGARLIQRVHVSGTTLTLLRSDEVAEWRGPYAAVRTLGRLLPVAAVLCVAAGLLLAPRRRRALIGTGLGWAVGGALLLAALAAARGYALDVLPQSVTRATGAAVFDTLTASARSGGLLLGAVGLTAAPAAWLTGVLAGRRRARREVRAR</sequence>
<feature type="region of interest" description="Disordered" evidence="1">
    <location>
        <begin position="1"/>
        <end position="22"/>
    </location>
</feature>
<evidence type="ECO:0000313" key="3">
    <source>
        <dbReference type="EMBL" id="GAA0468595.1"/>
    </source>
</evidence>
<gene>
    <name evidence="3" type="ORF">GCM10010361_36000</name>
</gene>
<evidence type="ECO:0008006" key="5">
    <source>
        <dbReference type="Google" id="ProtNLM"/>
    </source>
</evidence>
<feature type="compositionally biased region" description="Low complexity" evidence="1">
    <location>
        <begin position="1"/>
        <end position="18"/>
    </location>
</feature>
<feature type="transmembrane region" description="Helical" evidence="2">
    <location>
        <begin position="244"/>
        <end position="264"/>
    </location>
</feature>
<keyword evidence="2" id="KW-0812">Transmembrane</keyword>
<keyword evidence="2" id="KW-0472">Membrane</keyword>
<feature type="transmembrane region" description="Helical" evidence="2">
    <location>
        <begin position="293"/>
        <end position="313"/>
    </location>
</feature>
<evidence type="ECO:0000256" key="2">
    <source>
        <dbReference type="SAM" id="Phobius"/>
    </source>
</evidence>
<accession>A0ABP3K0G3</accession>
<dbReference type="EMBL" id="BAAABY010000026">
    <property type="protein sequence ID" value="GAA0468595.1"/>
    <property type="molecule type" value="Genomic_DNA"/>
</dbReference>